<comment type="catalytic activity">
    <reaction evidence="6 7">
        <text>carbamoyl phosphate + L-ornithine = L-citrulline + phosphate + H(+)</text>
        <dbReference type="Rhea" id="RHEA:19513"/>
        <dbReference type="ChEBI" id="CHEBI:15378"/>
        <dbReference type="ChEBI" id="CHEBI:43474"/>
        <dbReference type="ChEBI" id="CHEBI:46911"/>
        <dbReference type="ChEBI" id="CHEBI:57743"/>
        <dbReference type="ChEBI" id="CHEBI:58228"/>
        <dbReference type="EC" id="2.1.3.3"/>
    </reaction>
</comment>
<dbReference type="PANTHER" id="PTHR45753:SF3">
    <property type="entry name" value="ORNITHINE TRANSCARBAMYLASE, MITOCHONDRIAL"/>
    <property type="match status" value="1"/>
</dbReference>
<dbReference type="PRINTS" id="PR00102">
    <property type="entry name" value="OTCASE"/>
</dbReference>
<proteinExistence type="inferred from homology"/>
<dbReference type="PRINTS" id="PR00100">
    <property type="entry name" value="AOTCASE"/>
</dbReference>
<dbReference type="InterPro" id="IPR006132">
    <property type="entry name" value="Asp/Orn_carbamoyltranf_P-bd"/>
</dbReference>
<organism evidence="10">
    <name type="scientific">Caldilineaceae bacterium SB0662_bin_9</name>
    <dbReference type="NCBI Taxonomy" id="2605258"/>
    <lineage>
        <taxon>Bacteria</taxon>
        <taxon>Bacillati</taxon>
        <taxon>Chloroflexota</taxon>
        <taxon>Caldilineae</taxon>
        <taxon>Caldilineales</taxon>
        <taxon>Caldilineaceae</taxon>
    </lineage>
</organism>
<feature type="binding site" evidence="7">
    <location>
        <begin position="222"/>
        <end position="223"/>
    </location>
    <ligand>
        <name>L-ornithine</name>
        <dbReference type="ChEBI" id="CHEBI:46911"/>
    </ligand>
</feature>
<dbReference type="FunFam" id="3.40.50.1370:FF:000008">
    <property type="entry name" value="Ornithine carbamoyltransferase"/>
    <property type="match status" value="1"/>
</dbReference>
<evidence type="ECO:0000256" key="5">
    <source>
        <dbReference type="ARBA" id="ARBA00022679"/>
    </source>
</evidence>
<feature type="domain" description="Aspartate/ornithine carbamoyltransferase carbamoyl-P binding" evidence="9">
    <location>
        <begin position="2"/>
        <end position="142"/>
    </location>
</feature>
<feature type="binding site" evidence="7">
    <location>
        <begin position="259"/>
        <end position="260"/>
    </location>
    <ligand>
        <name>carbamoyl phosphate</name>
        <dbReference type="ChEBI" id="CHEBI:58228"/>
    </ligand>
</feature>
<evidence type="ECO:0000256" key="1">
    <source>
        <dbReference type="ARBA" id="ARBA00004975"/>
    </source>
</evidence>
<feature type="binding site" evidence="7">
    <location>
        <position position="103"/>
    </location>
    <ligand>
        <name>carbamoyl phosphate</name>
        <dbReference type="ChEBI" id="CHEBI:58228"/>
    </ligand>
</feature>
<dbReference type="GO" id="GO:0019240">
    <property type="term" value="P:citrulline biosynthetic process"/>
    <property type="evidence" value="ECO:0007669"/>
    <property type="project" value="TreeGrafter"/>
</dbReference>
<dbReference type="InterPro" id="IPR024904">
    <property type="entry name" value="OTCase_ArgI"/>
</dbReference>
<dbReference type="GO" id="GO:0004585">
    <property type="term" value="F:ornithine carbamoyltransferase activity"/>
    <property type="evidence" value="ECO:0007669"/>
    <property type="project" value="UniProtKB-UniRule"/>
</dbReference>
<name>A0A6B1DZE3_9CHLR</name>
<feature type="domain" description="Aspartate/ornithine carbamoyltransferase Asp/Orn-binding" evidence="8">
    <location>
        <begin position="150"/>
        <end position="297"/>
    </location>
</feature>
<evidence type="ECO:0000256" key="4">
    <source>
        <dbReference type="ARBA" id="ARBA00016634"/>
    </source>
</evidence>
<dbReference type="InterPro" id="IPR006130">
    <property type="entry name" value="Asp/Orn_carbamoylTrfase"/>
</dbReference>
<dbReference type="SUPFAM" id="SSF53671">
    <property type="entry name" value="Aspartate/ornithine carbamoyltransferase"/>
    <property type="match status" value="1"/>
</dbReference>
<dbReference type="InterPro" id="IPR002292">
    <property type="entry name" value="Orn/put_carbamltrans"/>
</dbReference>
<comment type="caution">
    <text evidence="10">The sequence shown here is derived from an EMBL/GenBank/DDBJ whole genome shotgun (WGS) entry which is preliminary data.</text>
</comment>
<feature type="binding site" evidence="7">
    <location>
        <position position="218"/>
    </location>
    <ligand>
        <name>L-ornithine</name>
        <dbReference type="ChEBI" id="CHEBI:46911"/>
    </ligand>
</feature>
<evidence type="ECO:0000256" key="3">
    <source>
        <dbReference type="ARBA" id="ARBA00013007"/>
    </source>
</evidence>
<dbReference type="NCBIfam" id="NF001986">
    <property type="entry name" value="PRK00779.1"/>
    <property type="match status" value="1"/>
</dbReference>
<dbReference type="InterPro" id="IPR006131">
    <property type="entry name" value="Asp_carbamoyltransf_Asp/Orn-bd"/>
</dbReference>
<keyword evidence="5 7" id="KW-0808">Transferase</keyword>
<comment type="caution">
    <text evidence="7">Lacks conserved residue(s) required for the propagation of feature annotation.</text>
</comment>
<dbReference type="Pfam" id="PF02729">
    <property type="entry name" value="OTCace_N"/>
    <property type="match status" value="1"/>
</dbReference>
<dbReference type="EC" id="2.1.3.3" evidence="3 7"/>
<evidence type="ECO:0000256" key="2">
    <source>
        <dbReference type="ARBA" id="ARBA00007805"/>
    </source>
</evidence>
<accession>A0A6B1DZE3</accession>
<dbReference type="PANTHER" id="PTHR45753">
    <property type="entry name" value="ORNITHINE CARBAMOYLTRANSFERASE, MITOCHONDRIAL"/>
    <property type="match status" value="1"/>
</dbReference>
<evidence type="ECO:0000259" key="9">
    <source>
        <dbReference type="Pfam" id="PF02729"/>
    </source>
</evidence>
<keyword evidence="7" id="KW-0963">Cytoplasm</keyword>
<evidence type="ECO:0000256" key="7">
    <source>
        <dbReference type="HAMAP-Rule" id="MF_01109"/>
    </source>
</evidence>
<feature type="binding site" evidence="7">
    <location>
        <begin position="130"/>
        <end position="133"/>
    </location>
    <ligand>
        <name>carbamoyl phosphate</name>
        <dbReference type="ChEBI" id="CHEBI:58228"/>
    </ligand>
</feature>
<comment type="pathway">
    <text evidence="1">Amino-acid biosynthesis; L-arginine biosynthesis; L-arginine from L-ornithine and carbamoyl phosphate: step 1/3.</text>
</comment>
<dbReference type="GO" id="GO:0016597">
    <property type="term" value="F:amino acid binding"/>
    <property type="evidence" value="ECO:0007669"/>
    <property type="project" value="InterPro"/>
</dbReference>
<reference evidence="10" key="1">
    <citation type="submission" date="2019-09" db="EMBL/GenBank/DDBJ databases">
        <title>Characterisation of the sponge microbiome using genome-centric metagenomics.</title>
        <authorList>
            <person name="Engelberts J.P."/>
            <person name="Robbins S.J."/>
            <person name="De Goeij J.M."/>
            <person name="Aranda M."/>
            <person name="Bell S.C."/>
            <person name="Webster N.S."/>
        </authorList>
    </citation>
    <scope>NUCLEOTIDE SEQUENCE</scope>
    <source>
        <strain evidence="10">SB0662_bin_9</strain>
    </source>
</reference>
<dbReference type="AlphaFoldDB" id="A0A6B1DZE3"/>
<dbReference type="HAMAP" id="MF_01109">
    <property type="entry name" value="OTCase"/>
    <property type="match status" value="1"/>
</dbReference>
<dbReference type="Pfam" id="PF00185">
    <property type="entry name" value="OTCace"/>
    <property type="match status" value="1"/>
</dbReference>
<dbReference type="GO" id="GO:0005737">
    <property type="term" value="C:cytoplasm"/>
    <property type="evidence" value="ECO:0007669"/>
    <property type="project" value="UniProtKB-SubCell"/>
</dbReference>
<protein>
    <recommendedName>
        <fullName evidence="4 7">Ornithine carbamoyltransferase</fullName>
        <shortName evidence="7">OTCase</shortName>
        <ecNumber evidence="3 7">2.1.3.3</ecNumber>
    </recommendedName>
</protein>
<feature type="binding site" evidence="7">
    <location>
        <position position="287"/>
    </location>
    <ligand>
        <name>carbamoyl phosphate</name>
        <dbReference type="ChEBI" id="CHEBI:58228"/>
    </ligand>
</feature>
<evidence type="ECO:0000256" key="6">
    <source>
        <dbReference type="ARBA" id="ARBA00048772"/>
    </source>
</evidence>
<dbReference type="GO" id="GO:0042450">
    <property type="term" value="P:L-arginine biosynthetic process via ornithine"/>
    <property type="evidence" value="ECO:0007669"/>
    <property type="project" value="UniProtKB-UniRule"/>
</dbReference>
<dbReference type="NCBIfam" id="TIGR00658">
    <property type="entry name" value="orni_carb_tr"/>
    <property type="match status" value="1"/>
</dbReference>
<dbReference type="EMBL" id="VXPY01000122">
    <property type="protein sequence ID" value="MYD92075.1"/>
    <property type="molecule type" value="Genomic_DNA"/>
</dbReference>
<comment type="similarity">
    <text evidence="2 7">Belongs to the aspartate/ornithine carbamoyltransferase superfamily. OTCase family.</text>
</comment>
<comment type="subcellular location">
    <subcellularLocation>
        <location evidence="7">Cytoplasm</location>
    </subcellularLocation>
</comment>
<feature type="binding site" evidence="7">
    <location>
        <position position="162"/>
    </location>
    <ligand>
        <name>L-ornithine</name>
        <dbReference type="ChEBI" id="CHEBI:46911"/>
    </ligand>
</feature>
<dbReference type="Gene3D" id="3.40.50.1370">
    <property type="entry name" value="Aspartate/ornithine carbamoyltransferase"/>
    <property type="match status" value="2"/>
</dbReference>
<sequence length="306" mass="33564">MKHFTDISCLSQQKFRGLLQLARNLQDEWVREGRNEPVLDGRSLAMVFMKASLRTRVSFEVGMRHLGGGALYLSPAEVGLGERETAADVARVLSGMADGIMARVFEHEAIDDLARHATVPVINGLSDRSHPCQALADIYTIEQIAGACHGLTIAFVGDGDNNTARSLIEAAGLANMEIRVIAPKGYQPRPEEWDTACEPDLVTDSLDAVEGVDVLYTDVWTSMGQEAESAQRTADLHDYQVNTGLLDRTGNPDVIVMHCLPAHRNEEITDSVMDGRHSQVFQQAHNRLHAQKALLAHLLGRVPLPD</sequence>
<evidence type="ECO:0000313" key="10">
    <source>
        <dbReference type="EMBL" id="MYD92075.1"/>
    </source>
</evidence>
<gene>
    <name evidence="10" type="primary">argF</name>
    <name evidence="10" type="ORF">F4Y08_17380</name>
</gene>
<dbReference type="InterPro" id="IPR036901">
    <property type="entry name" value="Asp/Orn_carbamoylTrfase_sf"/>
</dbReference>
<evidence type="ECO:0000259" key="8">
    <source>
        <dbReference type="Pfam" id="PF00185"/>
    </source>
</evidence>